<protein>
    <submittedName>
        <fullName evidence="1">Membrane protein</fullName>
    </submittedName>
</protein>
<gene>
    <name evidence="1" type="ORF">GCM10009811_01540</name>
</gene>
<dbReference type="EMBL" id="BAAAPO010000003">
    <property type="protein sequence ID" value="GAA1779917.1"/>
    <property type="molecule type" value="Genomic_DNA"/>
</dbReference>
<dbReference type="Proteomes" id="UP001499938">
    <property type="component" value="Unassembled WGS sequence"/>
</dbReference>
<proteinExistence type="predicted"/>
<evidence type="ECO:0000313" key="2">
    <source>
        <dbReference type="Proteomes" id="UP001499938"/>
    </source>
</evidence>
<keyword evidence="2" id="KW-1185">Reference proteome</keyword>
<comment type="caution">
    <text evidence="1">The sequence shown here is derived from an EMBL/GenBank/DDBJ whole genome shotgun (WGS) entry which is preliminary data.</text>
</comment>
<dbReference type="RefSeq" id="WP_344079864.1">
    <property type="nucleotide sequence ID" value="NZ_BAAAPO010000003.1"/>
</dbReference>
<name>A0ABN2LA77_9MICO</name>
<accession>A0ABN2LA77</accession>
<sequence length="191" mass="20738">MELISWVILAVALALGAAWYLSYSAARLDRLHAKVEGALSALDANLVRRAESSLELANSGVLDPASALLLATAASDALERETEHALPDDLLDGQHFGGREDVESDLTETIRATLTPGVVAQIASDEGPAAEELERLIAAGRRVQFARNFHNQAVRDVRRVRGKRVVRWFRLAGHAELPEPVDFDDAVPGDR</sequence>
<organism evidence="1 2">
    <name type="scientific">Nostocoides veronense</name>
    <dbReference type="NCBI Taxonomy" id="330836"/>
    <lineage>
        <taxon>Bacteria</taxon>
        <taxon>Bacillati</taxon>
        <taxon>Actinomycetota</taxon>
        <taxon>Actinomycetes</taxon>
        <taxon>Micrococcales</taxon>
        <taxon>Intrasporangiaceae</taxon>
        <taxon>Nostocoides</taxon>
    </lineage>
</organism>
<evidence type="ECO:0000313" key="1">
    <source>
        <dbReference type="EMBL" id="GAA1779917.1"/>
    </source>
</evidence>
<reference evidence="1 2" key="1">
    <citation type="journal article" date="2019" name="Int. J. Syst. Evol. Microbiol.">
        <title>The Global Catalogue of Microorganisms (GCM) 10K type strain sequencing project: providing services to taxonomists for standard genome sequencing and annotation.</title>
        <authorList>
            <consortium name="The Broad Institute Genomics Platform"/>
            <consortium name="The Broad Institute Genome Sequencing Center for Infectious Disease"/>
            <person name="Wu L."/>
            <person name="Ma J."/>
        </authorList>
    </citation>
    <scope>NUCLEOTIDE SEQUENCE [LARGE SCALE GENOMIC DNA]</scope>
    <source>
        <strain evidence="1 2">JCM 15592</strain>
    </source>
</reference>